<reference evidence="1 2" key="1">
    <citation type="journal article" date="2019" name="BMC Evol. Biol.">
        <title>Comparative genomics of Mycobacterium mucogenicum and Mycobacterium neoaurum clade members emphasizing tRNA and non-coding RNA.</title>
        <authorList>
            <person name="Behra P.R.K."/>
            <person name="Pettersson B.M.F."/>
            <person name="Das S."/>
            <person name="Dasgupta S."/>
            <person name="Kirsebom L.A."/>
        </authorList>
    </citation>
    <scope>NUCLEOTIDE SEQUENCE [LARGE SCALE GENOMIC DNA]</scope>
    <source>
        <strain evidence="1 2">DSM 44124</strain>
    </source>
</reference>
<dbReference type="KEGG" id="mmuc:C1S78_018610"/>
<name>A0A8E4R453_MYCMU</name>
<reference evidence="1 2" key="2">
    <citation type="journal article" date="2019" name="Sci. Rep.">
        <title>Insight into the biology of Mycobacterium mucogenicum and Mycobacterium neoaurum clade members.</title>
        <authorList>
            <person name="Behra P.R.K."/>
            <person name="Pettersson B.M.F."/>
            <person name="Ramesh M."/>
            <person name="Dasgupta S."/>
            <person name="Kirsebom L.A."/>
        </authorList>
    </citation>
    <scope>NUCLEOTIDE SEQUENCE [LARGE SCALE GENOMIC DNA]</scope>
    <source>
        <strain evidence="1 2">DSM 44124</strain>
    </source>
</reference>
<dbReference type="EMBL" id="CP062008">
    <property type="protein sequence ID" value="QPG67555.1"/>
    <property type="molecule type" value="Genomic_DNA"/>
</dbReference>
<organism evidence="1 2">
    <name type="scientific">Mycolicibacterium mucogenicum DSM 44124</name>
    <dbReference type="NCBI Taxonomy" id="1226753"/>
    <lineage>
        <taxon>Bacteria</taxon>
        <taxon>Bacillati</taxon>
        <taxon>Actinomycetota</taxon>
        <taxon>Actinomycetes</taxon>
        <taxon>Mycobacteriales</taxon>
        <taxon>Mycobacteriaceae</taxon>
        <taxon>Mycolicibacterium</taxon>
    </lineage>
</organism>
<dbReference type="RefSeq" id="WP_167542205.1">
    <property type="nucleotide sequence ID" value="NZ_ANBS01000005.1"/>
</dbReference>
<sequence length="58" mass="6699">MIADYRREVGVARYPMRLAAPLARAFMKRNDAFRGRPGRYTDPWGAIREKWGEPMADG</sequence>
<evidence type="ECO:0000313" key="2">
    <source>
        <dbReference type="Proteomes" id="UP000309231"/>
    </source>
</evidence>
<dbReference type="GeneID" id="76726950"/>
<proteinExistence type="predicted"/>
<accession>A0A8E4R453</accession>
<protein>
    <submittedName>
        <fullName evidence="1">Uncharacterized protein</fullName>
    </submittedName>
</protein>
<keyword evidence="2" id="KW-1185">Reference proteome</keyword>
<gene>
    <name evidence="1" type="ORF">C1S78_018610</name>
</gene>
<dbReference type="Proteomes" id="UP000309231">
    <property type="component" value="Chromosome"/>
</dbReference>
<evidence type="ECO:0000313" key="1">
    <source>
        <dbReference type="EMBL" id="QPG67555.1"/>
    </source>
</evidence>
<dbReference type="AlphaFoldDB" id="A0A8E4R453"/>